<dbReference type="PANTHER" id="PTHR43591:SF101">
    <property type="entry name" value="METHYLTRANSFERASE-LIKE PROTEIN 27"/>
    <property type="match status" value="1"/>
</dbReference>
<reference evidence="3" key="1">
    <citation type="journal article" date="2002" name="Science">
        <title>The draft genome of Ciona intestinalis: insights into chordate and vertebrate origins.</title>
        <authorList>
            <person name="Dehal P."/>
            <person name="Satou Y."/>
            <person name="Campbell R.K."/>
            <person name="Chapman J."/>
            <person name="Degnan B."/>
            <person name="De Tomaso A."/>
            <person name="Davidson B."/>
            <person name="Di Gregorio A."/>
            <person name="Gelpke M."/>
            <person name="Goodstein D.M."/>
            <person name="Harafuji N."/>
            <person name="Hastings K.E."/>
            <person name="Ho I."/>
            <person name="Hotta K."/>
            <person name="Huang W."/>
            <person name="Kawashima T."/>
            <person name="Lemaire P."/>
            <person name="Martinez D."/>
            <person name="Meinertzhagen I.A."/>
            <person name="Necula S."/>
            <person name="Nonaka M."/>
            <person name="Putnam N."/>
            <person name="Rash S."/>
            <person name="Saiga H."/>
            <person name="Satake M."/>
            <person name="Terry A."/>
            <person name="Yamada L."/>
            <person name="Wang H.G."/>
            <person name="Awazu S."/>
            <person name="Azumi K."/>
            <person name="Boore J."/>
            <person name="Branno M."/>
            <person name="Chin-Bow S."/>
            <person name="DeSantis R."/>
            <person name="Doyle S."/>
            <person name="Francino P."/>
            <person name="Keys D.N."/>
            <person name="Haga S."/>
            <person name="Hayashi H."/>
            <person name="Hino K."/>
            <person name="Imai K.S."/>
            <person name="Inaba K."/>
            <person name="Kano S."/>
            <person name="Kobayashi K."/>
            <person name="Kobayashi M."/>
            <person name="Lee B.I."/>
            <person name="Makabe K.W."/>
            <person name="Manohar C."/>
            <person name="Matassi G."/>
            <person name="Medina M."/>
            <person name="Mochizuki Y."/>
            <person name="Mount S."/>
            <person name="Morishita T."/>
            <person name="Miura S."/>
            <person name="Nakayama A."/>
            <person name="Nishizaka S."/>
            <person name="Nomoto H."/>
            <person name="Ohta F."/>
            <person name="Oishi K."/>
            <person name="Rigoutsos I."/>
            <person name="Sano M."/>
            <person name="Sasaki A."/>
            <person name="Sasakura Y."/>
            <person name="Shoguchi E."/>
            <person name="Shin-i T."/>
            <person name="Spagnuolo A."/>
            <person name="Stainier D."/>
            <person name="Suzuki M.M."/>
            <person name="Tassy O."/>
            <person name="Takatori N."/>
            <person name="Tokuoka M."/>
            <person name="Yagi K."/>
            <person name="Yoshizaki F."/>
            <person name="Wada S."/>
            <person name="Zhang C."/>
            <person name="Hyatt P.D."/>
            <person name="Larimer F."/>
            <person name="Detter C."/>
            <person name="Doggett N."/>
            <person name="Glavina T."/>
            <person name="Hawkins T."/>
            <person name="Richardson P."/>
            <person name="Lucas S."/>
            <person name="Kohara Y."/>
            <person name="Levine M."/>
            <person name="Satoh N."/>
            <person name="Rokhsar D.S."/>
        </authorList>
    </citation>
    <scope>NUCLEOTIDE SEQUENCE [LARGE SCALE GENOMIC DNA]</scope>
</reference>
<dbReference type="AlphaFoldDB" id="H2XWY6"/>
<dbReference type="GeneTree" id="ENSGT00940000175010"/>
<evidence type="ECO:0000259" key="1">
    <source>
        <dbReference type="Pfam" id="PF08241"/>
    </source>
</evidence>
<sequence>MSNNVEYKMPTDPTELKAFERIDSYVTPNDMKETQRFYDDWADKYDDDLDVVEFKGISQATSTLLRFISLEERTRSDFSILDLASGTGRCGKALRDSGFKCIIDALEANEAMNQKASKKGIYRNLTVHVVTPTTKLPIEDESYDVIVCTGGFSRTHIQSECIKDVVRVLKPGGLFWFCVRNTKQAENFNKEVEDVLSQLTGSGEAEIIIRQEFGYYVYKAEVKDSSETVSIPGLERCIRKLK</sequence>
<dbReference type="PANTHER" id="PTHR43591">
    <property type="entry name" value="METHYLTRANSFERASE"/>
    <property type="match status" value="1"/>
</dbReference>
<dbReference type="RefSeq" id="XP_026693700.1">
    <property type="nucleotide sequence ID" value="XM_026837899.1"/>
</dbReference>
<dbReference type="Pfam" id="PF08241">
    <property type="entry name" value="Methyltransf_11"/>
    <property type="match status" value="1"/>
</dbReference>
<evidence type="ECO:0000313" key="2">
    <source>
        <dbReference type="Ensembl" id="ENSCINP00000034170.1"/>
    </source>
</evidence>
<accession>H2XWY6</accession>
<dbReference type="HOGENOM" id="CLU_090201_2_0_1"/>
<dbReference type="InterPro" id="IPR029063">
    <property type="entry name" value="SAM-dependent_MTases_sf"/>
</dbReference>
<dbReference type="Proteomes" id="UP000008144">
    <property type="component" value="Unassembled WGS sequence"/>
</dbReference>
<dbReference type="OrthoDB" id="10039245at2759"/>
<name>H2XWY6_CIOIN</name>
<dbReference type="OMA" id="ERIAWCF"/>
<dbReference type="GeneID" id="113474038"/>
<keyword evidence="3" id="KW-1185">Reference proteome</keyword>
<reference evidence="2" key="2">
    <citation type="submission" date="2025-08" db="UniProtKB">
        <authorList>
            <consortium name="Ensembl"/>
        </authorList>
    </citation>
    <scope>IDENTIFICATION</scope>
</reference>
<dbReference type="InParanoid" id="H2XWY6"/>
<proteinExistence type="predicted"/>
<dbReference type="Gene3D" id="3.40.50.150">
    <property type="entry name" value="Vaccinia Virus protein VP39"/>
    <property type="match status" value="1"/>
</dbReference>
<dbReference type="SUPFAM" id="SSF53335">
    <property type="entry name" value="S-adenosyl-L-methionine-dependent methyltransferases"/>
    <property type="match status" value="1"/>
</dbReference>
<feature type="domain" description="Methyltransferase type 11" evidence="1">
    <location>
        <begin position="81"/>
        <end position="177"/>
    </location>
</feature>
<evidence type="ECO:0000313" key="3">
    <source>
        <dbReference type="Proteomes" id="UP000008144"/>
    </source>
</evidence>
<dbReference type="InterPro" id="IPR013216">
    <property type="entry name" value="Methyltransf_11"/>
</dbReference>
<dbReference type="GO" id="GO:0008757">
    <property type="term" value="F:S-adenosylmethionine-dependent methyltransferase activity"/>
    <property type="evidence" value="ECO:0007669"/>
    <property type="project" value="InterPro"/>
</dbReference>
<gene>
    <name evidence="2" type="primary">LOC113474038</name>
</gene>
<reference evidence="2" key="3">
    <citation type="submission" date="2025-09" db="UniProtKB">
        <authorList>
            <consortium name="Ensembl"/>
        </authorList>
    </citation>
    <scope>IDENTIFICATION</scope>
</reference>
<organism evidence="2 3">
    <name type="scientific">Ciona intestinalis</name>
    <name type="common">Transparent sea squirt</name>
    <name type="synonym">Ascidia intestinalis</name>
    <dbReference type="NCBI Taxonomy" id="7719"/>
    <lineage>
        <taxon>Eukaryota</taxon>
        <taxon>Metazoa</taxon>
        <taxon>Chordata</taxon>
        <taxon>Tunicata</taxon>
        <taxon>Ascidiacea</taxon>
        <taxon>Phlebobranchia</taxon>
        <taxon>Cionidae</taxon>
        <taxon>Ciona</taxon>
    </lineage>
</organism>
<dbReference type="KEGG" id="cin:113474038"/>
<dbReference type="Ensembl" id="ENSCINT00000032462.1">
    <property type="protein sequence ID" value="ENSCINP00000034170.1"/>
    <property type="gene ID" value="ENSCING00000024953.1"/>
</dbReference>
<dbReference type="CDD" id="cd02440">
    <property type="entry name" value="AdoMet_MTases"/>
    <property type="match status" value="1"/>
</dbReference>
<protein>
    <submittedName>
        <fullName evidence="2">Methyltransferase-like protein 27</fullName>
    </submittedName>
</protein>
<dbReference type="STRING" id="7719.ENSCINP00000034170"/>